<feature type="compositionally biased region" description="Basic and acidic residues" evidence="1">
    <location>
        <begin position="83"/>
        <end position="92"/>
    </location>
</feature>
<sequence length="92" mass="9814">MAWETADTMPNGTARVLADSDGMPIGTWSSPGRWTRLGAGNASVRVRPTARPYGLPIDLSGPVRARRQPLTHETTPAQGGEGEDARDGRSSR</sequence>
<evidence type="ECO:0000256" key="1">
    <source>
        <dbReference type="SAM" id="MobiDB-lite"/>
    </source>
</evidence>
<protein>
    <submittedName>
        <fullName evidence="2">Uncharacterized protein</fullName>
    </submittedName>
</protein>
<accession>A0ABN3F1A0</accession>
<evidence type="ECO:0000313" key="3">
    <source>
        <dbReference type="Proteomes" id="UP001500305"/>
    </source>
</evidence>
<keyword evidence="3" id="KW-1185">Reference proteome</keyword>
<name>A0ABN3F1A0_9ACTN</name>
<dbReference type="Proteomes" id="UP001500305">
    <property type="component" value="Unassembled WGS sequence"/>
</dbReference>
<proteinExistence type="predicted"/>
<comment type="caution">
    <text evidence="2">The sequence shown here is derived from an EMBL/GenBank/DDBJ whole genome shotgun (WGS) entry which is preliminary data.</text>
</comment>
<reference evidence="2 3" key="1">
    <citation type="journal article" date="2019" name="Int. J. Syst. Evol. Microbiol.">
        <title>The Global Catalogue of Microorganisms (GCM) 10K type strain sequencing project: providing services to taxonomists for standard genome sequencing and annotation.</title>
        <authorList>
            <consortium name="The Broad Institute Genomics Platform"/>
            <consortium name="The Broad Institute Genome Sequencing Center for Infectious Disease"/>
            <person name="Wu L."/>
            <person name="Ma J."/>
        </authorList>
    </citation>
    <scope>NUCLEOTIDE SEQUENCE [LARGE SCALE GENOMIC DNA]</scope>
    <source>
        <strain evidence="2 3">JCM 7356</strain>
    </source>
</reference>
<gene>
    <name evidence="2" type="ORF">GCM10010430_77520</name>
</gene>
<feature type="region of interest" description="Disordered" evidence="1">
    <location>
        <begin position="49"/>
        <end position="92"/>
    </location>
</feature>
<evidence type="ECO:0000313" key="2">
    <source>
        <dbReference type="EMBL" id="GAA2279947.1"/>
    </source>
</evidence>
<organism evidence="2 3">
    <name type="scientific">Kitasatospora cystarginea</name>
    <dbReference type="NCBI Taxonomy" id="58350"/>
    <lineage>
        <taxon>Bacteria</taxon>
        <taxon>Bacillati</taxon>
        <taxon>Actinomycetota</taxon>
        <taxon>Actinomycetes</taxon>
        <taxon>Kitasatosporales</taxon>
        <taxon>Streptomycetaceae</taxon>
        <taxon>Kitasatospora</taxon>
    </lineage>
</organism>
<feature type="region of interest" description="Disordered" evidence="1">
    <location>
        <begin position="1"/>
        <end position="25"/>
    </location>
</feature>
<dbReference type="EMBL" id="BAAATR010000071">
    <property type="protein sequence ID" value="GAA2279947.1"/>
    <property type="molecule type" value="Genomic_DNA"/>
</dbReference>